<comment type="caution">
    <text evidence="1">The sequence shown here is derived from an EMBL/GenBank/DDBJ whole genome shotgun (WGS) entry which is preliminary data.</text>
</comment>
<keyword evidence="2" id="KW-1185">Reference proteome</keyword>
<name>A0ACC1HWB8_9FUNG</name>
<gene>
    <name evidence="1" type="ORF">EV182_001871</name>
</gene>
<evidence type="ECO:0000313" key="2">
    <source>
        <dbReference type="Proteomes" id="UP001145114"/>
    </source>
</evidence>
<dbReference type="Proteomes" id="UP001145114">
    <property type="component" value="Unassembled WGS sequence"/>
</dbReference>
<sequence>MLSDCPVLLTIVRRSFFFALWMAAHVVILVKIIYGYPNAKINRLNEASRHGICLCVAAVYVCMSPTFLMLLRRVTPLRLVTFEKNIHAHKVAGYTLVVWIIIHITVNYYQFISSHNQANVANAHGQGGIHRRHDLSHHQNTSLLYLMLQARYAWTGIVMLALYLIMILMAIPIVRSKRFELFYYMHQLHLPLTVFLFIHGHNRLVYKYISGPLALYSVDRLYRLARGYLGRTRITAIIQHPSDVYEIRIKKCMFPRMRAGQHLRLSCPSIAPLQWHPFTLTSAPEEDEISVHMKVVGDWTREFAALLSGHAELGGYKLSRRSSTATPCLEKQLSAEFDKLRANADAANSIYLAKCANAASRPASLQEAATGGGGVQANIPKLTIEEYNLAKHNRGDGNSSSGTRGPMAKLRACVASVREIEEGDTKYYTVAGQPCSAAIAPEVFVDGPYGAPAEHIFEYEVAIMIGAGIGVTPFVSVLRSIRWRHRNCPNRLGLRKVYFIWVCRDMRSFEWFKDLLISLEQDGLSDLIQFRTYFTGQLPADSSTDTSLEASGYCVPVAAADDDPYGISKVGNTIGGRTYVGRPHLESLVGHIGGQHPNSRVGLFFCGPKKMRGELRVIAHSWDNQLRWSQKTRIDFYADHF</sequence>
<dbReference type="EMBL" id="JAMZIH010000329">
    <property type="protein sequence ID" value="KAJ1679527.1"/>
    <property type="molecule type" value="Genomic_DNA"/>
</dbReference>
<reference evidence="1" key="1">
    <citation type="submission" date="2022-06" db="EMBL/GenBank/DDBJ databases">
        <title>Phylogenomic reconstructions and comparative analyses of Kickxellomycotina fungi.</title>
        <authorList>
            <person name="Reynolds N.K."/>
            <person name="Stajich J.E."/>
            <person name="Barry K."/>
            <person name="Grigoriev I.V."/>
            <person name="Crous P."/>
            <person name="Smith M.E."/>
        </authorList>
    </citation>
    <scope>NUCLEOTIDE SEQUENCE</scope>
    <source>
        <strain evidence="1">RSA 2271</strain>
    </source>
</reference>
<protein>
    <submittedName>
        <fullName evidence="1">Uncharacterized protein</fullName>
    </submittedName>
</protein>
<accession>A0ACC1HWB8</accession>
<organism evidence="1 2">
    <name type="scientific">Spiromyces aspiralis</name>
    <dbReference type="NCBI Taxonomy" id="68401"/>
    <lineage>
        <taxon>Eukaryota</taxon>
        <taxon>Fungi</taxon>
        <taxon>Fungi incertae sedis</taxon>
        <taxon>Zoopagomycota</taxon>
        <taxon>Kickxellomycotina</taxon>
        <taxon>Kickxellomycetes</taxon>
        <taxon>Kickxellales</taxon>
        <taxon>Kickxellaceae</taxon>
        <taxon>Spiromyces</taxon>
    </lineage>
</organism>
<proteinExistence type="predicted"/>
<evidence type="ECO:0000313" key="1">
    <source>
        <dbReference type="EMBL" id="KAJ1679527.1"/>
    </source>
</evidence>